<reference evidence="1" key="1">
    <citation type="submission" date="2023-04" db="EMBL/GenBank/DDBJ databases">
        <title>Chromosome-level genome of Chaenocephalus aceratus.</title>
        <authorList>
            <person name="Park H."/>
        </authorList>
    </citation>
    <scope>NUCLEOTIDE SEQUENCE</scope>
    <source>
        <strain evidence="1">DE</strain>
        <tissue evidence="1">Muscle</tissue>
    </source>
</reference>
<accession>A0AAD9C1D4</accession>
<dbReference type="Proteomes" id="UP001228049">
    <property type="component" value="Unassembled WGS sequence"/>
</dbReference>
<dbReference type="EMBL" id="JASDAP010000013">
    <property type="protein sequence ID" value="KAK1892993.1"/>
    <property type="molecule type" value="Genomic_DNA"/>
</dbReference>
<comment type="caution">
    <text evidence="1">The sequence shown here is derived from an EMBL/GenBank/DDBJ whole genome shotgun (WGS) entry which is preliminary data.</text>
</comment>
<keyword evidence="2" id="KW-1185">Reference proteome</keyword>
<name>A0AAD9C1D4_DISEL</name>
<evidence type="ECO:0000313" key="1">
    <source>
        <dbReference type="EMBL" id="KAK1892993.1"/>
    </source>
</evidence>
<dbReference type="AlphaFoldDB" id="A0AAD9C1D4"/>
<evidence type="ECO:0000313" key="2">
    <source>
        <dbReference type="Proteomes" id="UP001228049"/>
    </source>
</evidence>
<protein>
    <submittedName>
        <fullName evidence="1">Mediator of RNA polymerase II transcription subunit 12</fullName>
    </submittedName>
</protein>
<organism evidence="1 2">
    <name type="scientific">Dissostichus eleginoides</name>
    <name type="common">Patagonian toothfish</name>
    <name type="synonym">Dissostichus amissus</name>
    <dbReference type="NCBI Taxonomy" id="100907"/>
    <lineage>
        <taxon>Eukaryota</taxon>
        <taxon>Metazoa</taxon>
        <taxon>Chordata</taxon>
        <taxon>Craniata</taxon>
        <taxon>Vertebrata</taxon>
        <taxon>Euteleostomi</taxon>
        <taxon>Actinopterygii</taxon>
        <taxon>Neopterygii</taxon>
        <taxon>Teleostei</taxon>
        <taxon>Neoteleostei</taxon>
        <taxon>Acanthomorphata</taxon>
        <taxon>Eupercaria</taxon>
        <taxon>Perciformes</taxon>
        <taxon>Notothenioidei</taxon>
        <taxon>Nototheniidae</taxon>
        <taxon>Dissostichus</taxon>
    </lineage>
</organism>
<sequence>MDDSLRGHRASHEANKLQLRTMLSNRSHRPISDLTIEGREEGEKKLSITVALHKKSLHRQFAGNPPKNIIGLKEAYLTMDLEQSEWRSDVPINAWRYRYGPYWIVLLSSVCREPLPLLIDTVLKGARACWILPPGKTGIQQQNKWMGAPSDGLVDSWGQPPPVVTDSQSHTCPTPLKPSQNCNIQRQWAGDGNSDSSFTQWRVSL</sequence>
<proteinExistence type="predicted"/>
<gene>
    <name evidence="1" type="ORF">KUDE01_008064</name>
</gene>